<dbReference type="HOGENOM" id="CLU_026445_1_0_1"/>
<gene>
    <name evidence="1" type="ORF">NECHADRAFT_31739</name>
</gene>
<dbReference type="eggNOG" id="ENOG502QR4F">
    <property type="taxonomic scope" value="Eukaryota"/>
</dbReference>
<dbReference type="AlphaFoldDB" id="C7YJV2"/>
<organism evidence="1 2">
    <name type="scientific">Fusarium vanettenii (strain ATCC MYA-4622 / CBS 123669 / FGSC 9596 / NRRL 45880 / 77-13-4)</name>
    <name type="common">Fusarium solani subsp. pisi</name>
    <dbReference type="NCBI Taxonomy" id="660122"/>
    <lineage>
        <taxon>Eukaryota</taxon>
        <taxon>Fungi</taxon>
        <taxon>Dikarya</taxon>
        <taxon>Ascomycota</taxon>
        <taxon>Pezizomycotina</taxon>
        <taxon>Sordariomycetes</taxon>
        <taxon>Hypocreomycetidae</taxon>
        <taxon>Hypocreales</taxon>
        <taxon>Nectriaceae</taxon>
        <taxon>Fusarium</taxon>
        <taxon>Fusarium solani species complex</taxon>
        <taxon>Fusarium vanettenii</taxon>
    </lineage>
</organism>
<dbReference type="STRING" id="660122.C7YJV2"/>
<dbReference type="GeneID" id="9676676"/>
<dbReference type="Proteomes" id="UP000005206">
    <property type="component" value="Chromosome 1"/>
</dbReference>
<dbReference type="EMBL" id="GG698896">
    <property type="protein sequence ID" value="EEU49042.1"/>
    <property type="molecule type" value="Genomic_DNA"/>
</dbReference>
<dbReference type="OMA" id="LKLKWIN"/>
<dbReference type="PANTHER" id="PTHR31687">
    <property type="match status" value="1"/>
</dbReference>
<evidence type="ECO:0008006" key="3">
    <source>
        <dbReference type="Google" id="ProtNLM"/>
    </source>
</evidence>
<dbReference type="InParanoid" id="C7YJV2"/>
<dbReference type="InterPro" id="IPR012469">
    <property type="entry name" value="DUF1688"/>
</dbReference>
<dbReference type="KEGG" id="nhe:NECHADRAFT_31739"/>
<dbReference type="Pfam" id="PF07958">
    <property type="entry name" value="DUF1688"/>
    <property type="match status" value="1"/>
</dbReference>
<sequence length="435" mass="47984">MTSATVDPNIQYLLSLQAVRERSQLVLRAAQEGSLRSFEYEAQRMPHVADFVIGVIKRDFGPDRFAEIPPHGRWQHLEVGGVPRLAQCLDTWTSQGCDKLELIRRLVDLFFVSVLLDAGAGDVWKFKEPGTNQMYNRSEGIGVASLYMFKSGVFSSDSTDCVVDGKGLVNLSEKAFEEHFQISVDNPLIGVSSRVELMRTVGRSLLEQPDLAGSTGRPGNIVDYLIKASKASDTLDYELLWSTLQRILLPAWPKDRTTVAGTSLGDAWPLRVLSDGSKETGLGAEIAAVQPFHKLTQWLGYSLTVPFTRVLGFKISNLDLGTGLPEYRNGGLFVDLGALKLKPETLREGRKLSGQELPMFNATSDTIVEWRAMTVALLDELHKLVALEFEKSGYTLNMAQMLEAGTWKGGREMASKLRPATKSSPILIDGDGTLF</sequence>
<reference evidence="1 2" key="1">
    <citation type="journal article" date="2009" name="PLoS Genet.">
        <title>The genome of Nectria haematococca: contribution of supernumerary chromosomes to gene expansion.</title>
        <authorList>
            <person name="Coleman J.J."/>
            <person name="Rounsley S.D."/>
            <person name="Rodriguez-Carres M."/>
            <person name="Kuo A."/>
            <person name="Wasmann C.C."/>
            <person name="Grimwood J."/>
            <person name="Schmutz J."/>
            <person name="Taga M."/>
            <person name="White G.J."/>
            <person name="Zhou S."/>
            <person name="Schwartz D.C."/>
            <person name="Freitag M."/>
            <person name="Ma L.J."/>
            <person name="Danchin E.G."/>
            <person name="Henrissat B."/>
            <person name="Coutinho P.M."/>
            <person name="Nelson D.R."/>
            <person name="Straney D."/>
            <person name="Napoli C.A."/>
            <person name="Barker B.M."/>
            <person name="Gribskov M."/>
            <person name="Rep M."/>
            <person name="Kroken S."/>
            <person name="Molnar I."/>
            <person name="Rensing C."/>
            <person name="Kennell J.C."/>
            <person name="Zamora J."/>
            <person name="Farman M.L."/>
            <person name="Selker E.U."/>
            <person name="Salamov A."/>
            <person name="Shapiro H."/>
            <person name="Pangilinan J."/>
            <person name="Lindquist E."/>
            <person name="Lamers C."/>
            <person name="Grigoriev I.V."/>
            <person name="Geiser D.M."/>
            <person name="Covert S.F."/>
            <person name="Temporini E."/>
            <person name="Vanetten H.D."/>
        </authorList>
    </citation>
    <scope>NUCLEOTIDE SEQUENCE [LARGE SCALE GENOMIC DNA]</scope>
    <source>
        <strain evidence="2">ATCC MYA-4622 / CBS 123669 / FGSC 9596 / NRRL 45880 / 77-13-4</strain>
    </source>
</reference>
<accession>C7YJV2</accession>
<evidence type="ECO:0000313" key="2">
    <source>
        <dbReference type="Proteomes" id="UP000005206"/>
    </source>
</evidence>
<evidence type="ECO:0000313" key="1">
    <source>
        <dbReference type="EMBL" id="EEU49042.1"/>
    </source>
</evidence>
<dbReference type="RefSeq" id="XP_003054755.1">
    <property type="nucleotide sequence ID" value="XM_003054709.1"/>
</dbReference>
<proteinExistence type="predicted"/>
<dbReference type="OrthoDB" id="2153176at2759"/>
<protein>
    <recommendedName>
        <fullName evidence="3">DUF1688 domain-containing protein</fullName>
    </recommendedName>
</protein>
<keyword evidence="2" id="KW-1185">Reference proteome</keyword>
<dbReference type="VEuPathDB" id="FungiDB:NECHADRAFT_31739"/>
<name>C7YJV2_FUSV7</name>
<dbReference type="PANTHER" id="PTHR31687:SF3">
    <property type="entry name" value="PROTEIN URG3"/>
    <property type="match status" value="1"/>
</dbReference>